<dbReference type="AlphaFoldDB" id="A0A1F5FP63"/>
<name>A0A1F5FP63_9BACT</name>
<proteinExistence type="predicted"/>
<reference evidence="1 2" key="1">
    <citation type="journal article" date="2016" name="Nat. Commun.">
        <title>Thousands of microbial genomes shed light on interconnected biogeochemical processes in an aquifer system.</title>
        <authorList>
            <person name="Anantharaman K."/>
            <person name="Brown C.T."/>
            <person name="Hug L.A."/>
            <person name="Sharon I."/>
            <person name="Castelle C.J."/>
            <person name="Probst A.J."/>
            <person name="Thomas B.C."/>
            <person name="Singh A."/>
            <person name="Wilkins M.J."/>
            <person name="Karaoz U."/>
            <person name="Brodie E.L."/>
            <person name="Williams K.H."/>
            <person name="Hubbard S.S."/>
            <person name="Banfield J.F."/>
        </authorList>
    </citation>
    <scope>NUCLEOTIDE SEQUENCE [LARGE SCALE GENOMIC DNA]</scope>
</reference>
<evidence type="ECO:0000313" key="2">
    <source>
        <dbReference type="Proteomes" id="UP000179237"/>
    </source>
</evidence>
<sequence length="74" mass="8242">MLGSQIEYTNYGAEFFAEDGGLRLVEGETYSEIFVVSNEGFGGIIHAIDDGSEHDQEVIDYCKRVVENFLVSCK</sequence>
<gene>
    <name evidence="1" type="ORF">A2572_01195</name>
</gene>
<protein>
    <submittedName>
        <fullName evidence="1">Uncharacterized protein</fullName>
    </submittedName>
</protein>
<comment type="caution">
    <text evidence="1">The sequence shown here is derived from an EMBL/GenBank/DDBJ whole genome shotgun (WGS) entry which is preliminary data.</text>
</comment>
<accession>A0A1F5FP63</accession>
<organism evidence="1 2">
    <name type="scientific">Candidatus Collierbacteria bacterium RIFOXYD1_FULL_40_9</name>
    <dbReference type="NCBI Taxonomy" id="1817731"/>
    <lineage>
        <taxon>Bacteria</taxon>
        <taxon>Candidatus Collieribacteriota</taxon>
    </lineage>
</organism>
<dbReference type="EMBL" id="MFAQ01000045">
    <property type="protein sequence ID" value="OGD81398.1"/>
    <property type="molecule type" value="Genomic_DNA"/>
</dbReference>
<dbReference type="Proteomes" id="UP000179237">
    <property type="component" value="Unassembled WGS sequence"/>
</dbReference>
<evidence type="ECO:0000313" key="1">
    <source>
        <dbReference type="EMBL" id="OGD81398.1"/>
    </source>
</evidence>